<reference evidence="3 4" key="1">
    <citation type="submission" date="2016-07" db="EMBL/GenBank/DDBJ databases">
        <title>Multiple horizontal gene transfer events from other fungi enriched the ability of initially mycotrophic Trichoderma (Ascomycota) to feed on dead plant biomass.</title>
        <authorList>
            <consortium name="DOE Joint Genome Institute"/>
            <person name="Aerts A."/>
            <person name="Atanasova L."/>
            <person name="Chenthamara K."/>
            <person name="Zhang J."/>
            <person name="Grujic M."/>
            <person name="Henrissat B."/>
            <person name="Kuo A."/>
            <person name="Salamov A."/>
            <person name="Lipzen A."/>
            <person name="Labutti K."/>
            <person name="Barry K."/>
            <person name="Miao Y."/>
            <person name="Rahimi M.J."/>
            <person name="Shen Q."/>
            <person name="Grigoriev I.V."/>
            <person name="Kubicek C.P."/>
            <person name="Druzhinina I.S."/>
        </authorList>
    </citation>
    <scope>NUCLEOTIDE SEQUENCE [LARGE SCALE GENOMIC DNA]</scope>
    <source>
        <strain evidence="3 4">ATCC 18648</strain>
    </source>
</reference>
<dbReference type="PANTHER" id="PTHR40619">
    <property type="entry name" value="FUNGAL STAND N-TERMINAL GOODBYE DOMAIN-CONTAINING PROTEIN"/>
    <property type="match status" value="1"/>
</dbReference>
<dbReference type="Pfam" id="PF24883">
    <property type="entry name" value="NPHP3_N"/>
    <property type="match status" value="1"/>
</dbReference>
<evidence type="ECO:0000256" key="1">
    <source>
        <dbReference type="ARBA" id="ARBA00022737"/>
    </source>
</evidence>
<gene>
    <name evidence="3" type="ORF">M440DRAFT_1439796</name>
</gene>
<evidence type="ECO:0000313" key="3">
    <source>
        <dbReference type="EMBL" id="PTB75237.1"/>
    </source>
</evidence>
<feature type="domain" description="Nephrocystin 3-like N-terminal" evidence="2">
    <location>
        <begin position="335"/>
        <end position="479"/>
    </location>
</feature>
<dbReference type="OrthoDB" id="5419927at2759"/>
<keyword evidence="4" id="KW-1185">Reference proteome</keyword>
<protein>
    <recommendedName>
        <fullName evidence="2">Nephrocystin 3-like N-terminal domain-containing protein</fullName>
    </recommendedName>
</protein>
<organism evidence="3 4">
    <name type="scientific">Trichoderma longibrachiatum ATCC 18648</name>
    <dbReference type="NCBI Taxonomy" id="983965"/>
    <lineage>
        <taxon>Eukaryota</taxon>
        <taxon>Fungi</taxon>
        <taxon>Dikarya</taxon>
        <taxon>Ascomycota</taxon>
        <taxon>Pezizomycotina</taxon>
        <taxon>Sordariomycetes</taxon>
        <taxon>Hypocreomycetidae</taxon>
        <taxon>Hypocreales</taxon>
        <taxon>Hypocreaceae</taxon>
        <taxon>Trichoderma</taxon>
    </lineage>
</organism>
<dbReference type="Proteomes" id="UP000240760">
    <property type="component" value="Unassembled WGS sequence"/>
</dbReference>
<accession>A0A2T4C0Y8</accession>
<keyword evidence="1" id="KW-0677">Repeat</keyword>
<dbReference type="STRING" id="983965.A0A2T4C0Y8"/>
<evidence type="ECO:0000313" key="4">
    <source>
        <dbReference type="Proteomes" id="UP000240760"/>
    </source>
</evidence>
<sequence>MLHLSLSGAAPTSIRLRGKTIHSALGEPTQFVDWEFKAEERLALEDLEKLLNAHDGASTGPKVRECEWPTVFDFMFQAQTRYKDDGHATRRDAALFGLNLTSEILQLMPEDWGLGVFRGGMLLLLKVVKRDLAIKTRILDIFQDISWKMTTITMAFERLGAAKEGLQRQRLLGKEKYTADTILERWKASMSELAEHMERSKLTSMSDIKSNTSLLPGMQSSIDASKQAVGQLGDQMAELPQVMQRTVHGLFDKLAETGLIEENRRLRELSRSPQPGWHYAEDTNPDARNITPAITQMELIGALGVRVYAHMKVLEDVLQQTSDFDVPSLRQVRGLAQHREFDHWFKAESSSLLFVECLLQDCSPTVTAASVFTSSLLCTLSSQRDAIPIPLFFFARLDSGTSDAGGPAYMMRSLVFQLLMSAAQPYLDLGFISLDLFEACAQQYLPALCELFVELVCQVPPCTKVYCVLEGLDLYETRECRQGVQVDYIADMFEVLTARLEAEERGMLNVLVMIPDRSQGLYKRMWRRESPWSCIELMDEMGFADGI</sequence>
<dbReference type="AlphaFoldDB" id="A0A2T4C0Y8"/>
<name>A0A2T4C0Y8_TRILO</name>
<dbReference type="EMBL" id="KZ679134">
    <property type="protein sequence ID" value="PTB75237.1"/>
    <property type="molecule type" value="Genomic_DNA"/>
</dbReference>
<proteinExistence type="predicted"/>
<dbReference type="PANTHER" id="PTHR40619:SF3">
    <property type="entry name" value="FUNGAL STAND N-TERMINAL GOODBYE DOMAIN-CONTAINING PROTEIN"/>
    <property type="match status" value="1"/>
</dbReference>
<evidence type="ECO:0000259" key="2">
    <source>
        <dbReference type="Pfam" id="PF24883"/>
    </source>
</evidence>
<dbReference type="InterPro" id="IPR056884">
    <property type="entry name" value="NPHP3-like_N"/>
</dbReference>